<dbReference type="Pfam" id="PF13102">
    <property type="entry name" value="Phage_int_SAM_5"/>
    <property type="match status" value="1"/>
</dbReference>
<comment type="caution">
    <text evidence="3">The sequence shown here is derived from an EMBL/GenBank/DDBJ whole genome shotgun (WGS) entry which is preliminary data.</text>
</comment>
<dbReference type="InterPro" id="IPR025269">
    <property type="entry name" value="SAM-like_dom"/>
</dbReference>
<gene>
    <name evidence="3" type="ORF">DCC81_13430</name>
</gene>
<name>A0A2T7BG88_9BACT</name>
<dbReference type="SUPFAM" id="SSF56349">
    <property type="entry name" value="DNA breaking-rejoining enzymes"/>
    <property type="match status" value="1"/>
</dbReference>
<organism evidence="3 4">
    <name type="scientific">Chitinophaga parva</name>
    <dbReference type="NCBI Taxonomy" id="2169414"/>
    <lineage>
        <taxon>Bacteria</taxon>
        <taxon>Pseudomonadati</taxon>
        <taxon>Bacteroidota</taxon>
        <taxon>Chitinophagia</taxon>
        <taxon>Chitinophagales</taxon>
        <taxon>Chitinophagaceae</taxon>
        <taxon>Chitinophaga</taxon>
    </lineage>
</organism>
<reference evidence="3 4" key="1">
    <citation type="submission" date="2018-04" db="EMBL/GenBank/DDBJ databases">
        <title>Chitinophaga fuyangensis sp. nov., isolated from soil in a chemical factory.</title>
        <authorList>
            <person name="Chen K."/>
        </authorList>
    </citation>
    <scope>NUCLEOTIDE SEQUENCE [LARGE SCALE GENOMIC DNA]</scope>
    <source>
        <strain evidence="3 4">LY-1</strain>
    </source>
</reference>
<evidence type="ECO:0000313" key="4">
    <source>
        <dbReference type="Proteomes" id="UP000244450"/>
    </source>
</evidence>
<dbReference type="AlphaFoldDB" id="A0A2T7BG88"/>
<evidence type="ECO:0000259" key="2">
    <source>
        <dbReference type="Pfam" id="PF13102"/>
    </source>
</evidence>
<proteinExistence type="predicted"/>
<accession>A0A2T7BG88</accession>
<sequence length="170" mass="19951">MLGNDVEFKNLMGMIKEHNTLMHDLIGKDYALATYKRFLTLENLVKEFLQVKLSQNDFLIYNLSNKFLIDFEHHLKTYRKCNHNSAAKYVKNLKRIINSAISNQWIEDNPFMGHKITIKATQTIFLTENELAKIENKVFDNERLDAVKNVFLFQCYTGLAYVDNGYTQMI</sequence>
<feature type="domain" description="Phage integrase SAM-like" evidence="2">
    <location>
        <begin position="14"/>
        <end position="115"/>
    </location>
</feature>
<dbReference type="Proteomes" id="UP000244450">
    <property type="component" value="Unassembled WGS sequence"/>
</dbReference>
<keyword evidence="4" id="KW-1185">Reference proteome</keyword>
<dbReference type="Gene3D" id="1.10.150.130">
    <property type="match status" value="1"/>
</dbReference>
<evidence type="ECO:0000313" key="3">
    <source>
        <dbReference type="EMBL" id="PUZ25302.1"/>
    </source>
</evidence>
<dbReference type="InterPro" id="IPR010998">
    <property type="entry name" value="Integrase_recombinase_N"/>
</dbReference>
<dbReference type="EMBL" id="QCYK01000002">
    <property type="protein sequence ID" value="PUZ25302.1"/>
    <property type="molecule type" value="Genomic_DNA"/>
</dbReference>
<dbReference type="InterPro" id="IPR011010">
    <property type="entry name" value="DNA_brk_join_enz"/>
</dbReference>
<evidence type="ECO:0000256" key="1">
    <source>
        <dbReference type="ARBA" id="ARBA00023125"/>
    </source>
</evidence>
<dbReference type="GO" id="GO:0003677">
    <property type="term" value="F:DNA binding"/>
    <property type="evidence" value="ECO:0007669"/>
    <property type="project" value="UniProtKB-KW"/>
</dbReference>
<protein>
    <recommendedName>
        <fullName evidence="2">Phage integrase SAM-like domain-containing protein</fullName>
    </recommendedName>
</protein>
<keyword evidence="1" id="KW-0238">DNA-binding</keyword>